<dbReference type="InterPro" id="IPR005828">
    <property type="entry name" value="MFS_sugar_transport-like"/>
</dbReference>
<protein>
    <submittedName>
        <fullName evidence="12">Facilitated trehalose transporter Tret1-2 homolog</fullName>
    </submittedName>
</protein>
<feature type="transmembrane region" description="Helical" evidence="10">
    <location>
        <begin position="118"/>
        <end position="134"/>
    </location>
</feature>
<dbReference type="KEGG" id="dvv:114330847"/>
<dbReference type="RefSeq" id="XP_028136071.1">
    <property type="nucleotide sequence ID" value="XM_028280270.1"/>
</dbReference>
<evidence type="ECO:0000256" key="4">
    <source>
        <dbReference type="ARBA" id="ARBA00022597"/>
    </source>
</evidence>
<reference evidence="12" key="1">
    <citation type="submission" date="2025-08" db="UniProtKB">
        <authorList>
            <consortium name="RefSeq"/>
        </authorList>
    </citation>
    <scope>IDENTIFICATION</scope>
    <source>
        <tissue evidence="12">Whole insect</tissue>
    </source>
</reference>
<feature type="transmembrane region" description="Helical" evidence="10">
    <location>
        <begin position="452"/>
        <end position="476"/>
    </location>
</feature>
<dbReference type="PANTHER" id="PTHR48021:SF47">
    <property type="entry name" value="GH17672P"/>
    <property type="match status" value="1"/>
</dbReference>
<comment type="subcellular location">
    <subcellularLocation>
        <location evidence="1">Cell membrane</location>
        <topology evidence="1">Multi-pass membrane protein</topology>
    </subcellularLocation>
</comment>
<dbReference type="PRINTS" id="PR00171">
    <property type="entry name" value="SUGRTRNSPORT"/>
</dbReference>
<dbReference type="InterPro" id="IPR050549">
    <property type="entry name" value="MFS_Trehalose_Transporter"/>
</dbReference>
<feature type="transmembrane region" description="Helical" evidence="10">
    <location>
        <begin position="388"/>
        <end position="413"/>
    </location>
</feature>
<dbReference type="GO" id="GO:0005886">
    <property type="term" value="C:plasma membrane"/>
    <property type="evidence" value="ECO:0007669"/>
    <property type="project" value="UniProtKB-SubCell"/>
</dbReference>
<keyword evidence="3" id="KW-1003">Cell membrane</keyword>
<dbReference type="Pfam" id="PF00083">
    <property type="entry name" value="Sugar_tr"/>
    <property type="match status" value="1"/>
</dbReference>
<feature type="transmembrane region" description="Helical" evidence="10">
    <location>
        <begin position="89"/>
        <end position="111"/>
    </location>
</feature>
<feature type="transmembrane region" description="Helical" evidence="10">
    <location>
        <begin position="354"/>
        <end position="376"/>
    </location>
</feature>
<dbReference type="OrthoDB" id="6696619at2759"/>
<dbReference type="InterPro" id="IPR036259">
    <property type="entry name" value="MFS_trans_sf"/>
</dbReference>
<evidence type="ECO:0000256" key="9">
    <source>
        <dbReference type="SAM" id="Coils"/>
    </source>
</evidence>
<feature type="transmembrane region" description="Helical" evidence="10">
    <location>
        <begin position="425"/>
        <end position="446"/>
    </location>
</feature>
<dbReference type="InterPro" id="IPR020846">
    <property type="entry name" value="MFS_dom"/>
</dbReference>
<keyword evidence="8" id="KW-0325">Glycoprotein</keyword>
<name>A0A6P7FJD4_DIAVI</name>
<sequence>MVDSLDSNSRNNTLEELVNNSNRAPVDYTVQDARKKPDTAFLYFSTLTANLLLFSCSNFHVWTSPTLPKLLSNDTLINPVGRPINTLEVSLLAGFPFFVGLMGSIFSGAIADTVGRKSVMLYAAITVIMCSVTISASKDIYVYIVARCIIFVCYSSALVLVPLYLTEVCEDHNRAKFGCLMGISMPAGHLYSYVTGAKTSLPVYTLLCAAPLVLFLIAVLLFVPETPVYLIAKGKIKIALKVLEKLRRNKQQQEIERDFEKINDNYKTKRNSVTVSVVVLLKSKVNRKAIILAILPMWVQHLSGVTVIMQFMVPIFDEAGTNLSGTTVSVIAGTIKIIMFIITALFVEKTGRRPLLLLSGYGTGVSLFLLGLFLYWNHIKWQFLSHVVWLPILCLLLNLIVYSIGLGPIPMAVMSELFDSKFRPVALSFLVTLNGILVSALNFLFPILERNFGTHCCMWLFSICCFGGTTLIYFYLPETKGKSISEIQKLLNK</sequence>
<feature type="transmembrane region" description="Helical" evidence="10">
    <location>
        <begin position="177"/>
        <end position="195"/>
    </location>
</feature>
<dbReference type="FunFam" id="1.20.1250.20:FF:000218">
    <property type="entry name" value="facilitated trehalose transporter Tret1"/>
    <property type="match status" value="1"/>
</dbReference>
<feature type="domain" description="Major facilitator superfamily (MFS) profile" evidence="11">
    <location>
        <begin position="41"/>
        <end position="480"/>
    </location>
</feature>
<feature type="coiled-coil region" evidence="9">
    <location>
        <begin position="236"/>
        <end position="263"/>
    </location>
</feature>
<dbReference type="InParanoid" id="A0A6P7FJD4"/>
<organism evidence="12">
    <name type="scientific">Diabrotica virgifera virgifera</name>
    <name type="common">western corn rootworm</name>
    <dbReference type="NCBI Taxonomy" id="50390"/>
    <lineage>
        <taxon>Eukaryota</taxon>
        <taxon>Metazoa</taxon>
        <taxon>Ecdysozoa</taxon>
        <taxon>Arthropoda</taxon>
        <taxon>Hexapoda</taxon>
        <taxon>Insecta</taxon>
        <taxon>Pterygota</taxon>
        <taxon>Neoptera</taxon>
        <taxon>Endopterygota</taxon>
        <taxon>Coleoptera</taxon>
        <taxon>Polyphaga</taxon>
        <taxon>Cucujiformia</taxon>
        <taxon>Chrysomeloidea</taxon>
        <taxon>Chrysomelidae</taxon>
        <taxon>Galerucinae</taxon>
        <taxon>Diabroticina</taxon>
        <taxon>Diabroticites</taxon>
        <taxon>Diabrotica</taxon>
    </lineage>
</organism>
<dbReference type="Gene3D" id="1.20.1250.20">
    <property type="entry name" value="MFS general substrate transporter like domains"/>
    <property type="match status" value="1"/>
</dbReference>
<keyword evidence="7 10" id="KW-0472">Membrane</keyword>
<proteinExistence type="predicted"/>
<evidence type="ECO:0000256" key="1">
    <source>
        <dbReference type="ARBA" id="ARBA00004651"/>
    </source>
</evidence>
<evidence type="ECO:0000256" key="5">
    <source>
        <dbReference type="ARBA" id="ARBA00022692"/>
    </source>
</evidence>
<evidence type="ECO:0000256" key="7">
    <source>
        <dbReference type="ARBA" id="ARBA00023136"/>
    </source>
</evidence>
<evidence type="ECO:0000256" key="2">
    <source>
        <dbReference type="ARBA" id="ARBA00022448"/>
    </source>
</evidence>
<gene>
    <name evidence="12" type="primary">LOC114330847</name>
</gene>
<feature type="transmembrane region" description="Helical" evidence="10">
    <location>
        <begin position="140"/>
        <end position="165"/>
    </location>
</feature>
<evidence type="ECO:0000256" key="6">
    <source>
        <dbReference type="ARBA" id="ARBA00022989"/>
    </source>
</evidence>
<dbReference type="PROSITE" id="PS50850">
    <property type="entry name" value="MFS"/>
    <property type="match status" value="1"/>
</dbReference>
<evidence type="ECO:0000256" key="3">
    <source>
        <dbReference type="ARBA" id="ARBA00022475"/>
    </source>
</evidence>
<dbReference type="SUPFAM" id="SSF103473">
    <property type="entry name" value="MFS general substrate transporter"/>
    <property type="match status" value="1"/>
</dbReference>
<keyword evidence="9" id="KW-0175">Coiled coil</keyword>
<dbReference type="PANTHER" id="PTHR48021">
    <property type="match status" value="1"/>
</dbReference>
<evidence type="ECO:0000259" key="11">
    <source>
        <dbReference type="PROSITE" id="PS50850"/>
    </source>
</evidence>
<feature type="transmembrane region" description="Helical" evidence="10">
    <location>
        <begin position="328"/>
        <end position="347"/>
    </location>
</feature>
<evidence type="ECO:0000313" key="12">
    <source>
        <dbReference type="RefSeq" id="XP_028136071.1"/>
    </source>
</evidence>
<dbReference type="GO" id="GO:0022857">
    <property type="term" value="F:transmembrane transporter activity"/>
    <property type="evidence" value="ECO:0007669"/>
    <property type="project" value="InterPro"/>
</dbReference>
<keyword evidence="2" id="KW-0813">Transport</keyword>
<keyword evidence="5 10" id="KW-0812">Transmembrane</keyword>
<feature type="transmembrane region" description="Helical" evidence="10">
    <location>
        <begin position="290"/>
        <end position="316"/>
    </location>
</feature>
<feature type="transmembrane region" description="Helical" evidence="10">
    <location>
        <begin position="41"/>
        <end position="62"/>
    </location>
</feature>
<keyword evidence="4" id="KW-0762">Sugar transport</keyword>
<keyword evidence="6 10" id="KW-1133">Transmembrane helix</keyword>
<evidence type="ECO:0000256" key="10">
    <source>
        <dbReference type="SAM" id="Phobius"/>
    </source>
</evidence>
<dbReference type="AlphaFoldDB" id="A0A6P7FJD4"/>
<evidence type="ECO:0000256" key="8">
    <source>
        <dbReference type="ARBA" id="ARBA00023180"/>
    </source>
</evidence>
<accession>A0A6P7FJD4</accession>
<dbReference type="InterPro" id="IPR003663">
    <property type="entry name" value="Sugar/inositol_transpt"/>
</dbReference>
<feature type="transmembrane region" description="Helical" evidence="10">
    <location>
        <begin position="201"/>
        <end position="223"/>
    </location>
</feature>